<reference evidence="1 2" key="1">
    <citation type="journal article" date="2019" name="Int. J. Syst. Evol. Microbiol.">
        <title>The Global Catalogue of Microorganisms (GCM) 10K type strain sequencing project: providing services to taxonomists for standard genome sequencing and annotation.</title>
        <authorList>
            <consortium name="The Broad Institute Genomics Platform"/>
            <consortium name="The Broad Institute Genome Sequencing Center for Infectious Disease"/>
            <person name="Wu L."/>
            <person name="Ma J."/>
        </authorList>
    </citation>
    <scope>NUCLEOTIDE SEQUENCE [LARGE SCALE GENOMIC DNA]</scope>
    <source>
        <strain evidence="1 2">SYNS20</strain>
    </source>
</reference>
<protein>
    <submittedName>
        <fullName evidence="1">Uncharacterized protein</fullName>
    </submittedName>
</protein>
<sequence length="207" mass="22183">MAVGETQVAIEMLDPRSGMSDHYTTGTHEVIAISGESQESVELQLAPDIRITDVSQYTDGKSNIDLARLVVTVENTGTAPAWLTDFAVRGAPNWATNEELIVGSGIPYFGIQETPAEALIEAGESQQYVADESPFLFDEDGIMCDSGDEVILLVGISDGSHIRLDLDVSYGGDVYTVRFGETVCSALSISITRQRLAHANPSIRGAT</sequence>
<keyword evidence="2" id="KW-1185">Reference proteome</keyword>
<organism evidence="1 2">
    <name type="scientific">Halobaculum halobium</name>
    <dbReference type="NCBI Taxonomy" id="3032281"/>
    <lineage>
        <taxon>Archaea</taxon>
        <taxon>Methanobacteriati</taxon>
        <taxon>Methanobacteriota</taxon>
        <taxon>Stenosarchaea group</taxon>
        <taxon>Halobacteria</taxon>
        <taxon>Halobacteriales</taxon>
        <taxon>Haloferacaceae</taxon>
        <taxon>Halobaculum</taxon>
    </lineage>
</organism>
<dbReference type="EMBL" id="JBHSWX010000012">
    <property type="protein sequence ID" value="MFC6787131.1"/>
    <property type="molecule type" value="Genomic_DNA"/>
</dbReference>
<accession>A0ABD5TCW9</accession>
<name>A0ABD5TCW9_9EURY</name>
<dbReference type="Proteomes" id="UP001596443">
    <property type="component" value="Unassembled WGS sequence"/>
</dbReference>
<evidence type="ECO:0000313" key="1">
    <source>
        <dbReference type="EMBL" id="MFC6787131.1"/>
    </source>
</evidence>
<dbReference type="RefSeq" id="WP_284061313.1">
    <property type="nucleotide sequence ID" value="NZ_CP126158.1"/>
</dbReference>
<comment type="caution">
    <text evidence="1">The sequence shown here is derived from an EMBL/GenBank/DDBJ whole genome shotgun (WGS) entry which is preliminary data.</text>
</comment>
<proteinExistence type="predicted"/>
<gene>
    <name evidence="1" type="ORF">ACFQFD_14335</name>
</gene>
<dbReference type="AlphaFoldDB" id="A0ABD5TCW9"/>
<evidence type="ECO:0000313" key="2">
    <source>
        <dbReference type="Proteomes" id="UP001596443"/>
    </source>
</evidence>
<dbReference type="GeneID" id="81210241"/>